<dbReference type="OrthoDB" id="77463at2759"/>
<dbReference type="AlphaFoldDB" id="I1CK19"/>
<accession>I1CK19</accession>
<dbReference type="STRING" id="246409.I1CK19"/>
<dbReference type="EMBL" id="CH476743">
    <property type="protein sequence ID" value="EIE88799.1"/>
    <property type="molecule type" value="Genomic_DNA"/>
</dbReference>
<dbReference type="VEuPathDB" id="FungiDB:RO3G_13510"/>
<dbReference type="eggNOG" id="ENOG502T6KD">
    <property type="taxonomic scope" value="Eukaryota"/>
</dbReference>
<evidence type="ECO:0000259" key="1">
    <source>
        <dbReference type="PROSITE" id="PS52001"/>
    </source>
</evidence>
<organism evidence="2 3">
    <name type="scientific">Rhizopus delemar (strain RA 99-880 / ATCC MYA-4621 / FGSC 9543 / NRRL 43880)</name>
    <name type="common">Mucormycosis agent</name>
    <name type="synonym">Rhizopus arrhizus var. delemar</name>
    <dbReference type="NCBI Taxonomy" id="246409"/>
    <lineage>
        <taxon>Eukaryota</taxon>
        <taxon>Fungi</taxon>
        <taxon>Fungi incertae sedis</taxon>
        <taxon>Mucoromycota</taxon>
        <taxon>Mucoromycotina</taxon>
        <taxon>Mucoromycetes</taxon>
        <taxon>Mucorales</taxon>
        <taxon>Mucorineae</taxon>
        <taxon>Rhizopodaceae</taxon>
        <taxon>Rhizopus</taxon>
    </lineage>
</organism>
<sequence length="127" mass="14903">MTFDKNRSLELKEMDNDILKDPRVEFNQAHLESRRHQLIEFFKKNRIPIEYDKDVIHVLGSADIRPPFVVTSVQCENGLIRKRNLLLVLLGLVQFNWVSSVFKSISSNPYFLLKLANSNRVFNRCII</sequence>
<dbReference type="PROSITE" id="PS52001">
    <property type="entry name" value="AD"/>
    <property type="match status" value="1"/>
</dbReference>
<evidence type="ECO:0000313" key="2">
    <source>
        <dbReference type="EMBL" id="EIE88799.1"/>
    </source>
</evidence>
<dbReference type="InParanoid" id="I1CK19"/>
<gene>
    <name evidence="2" type="ORF">RO3G_13510</name>
</gene>
<feature type="domain" description="AD" evidence="1">
    <location>
        <begin position="1"/>
        <end position="96"/>
    </location>
</feature>
<proteinExistence type="predicted"/>
<reference evidence="2 3" key="1">
    <citation type="journal article" date="2009" name="PLoS Genet.">
        <title>Genomic analysis of the basal lineage fungus Rhizopus oryzae reveals a whole-genome duplication.</title>
        <authorList>
            <person name="Ma L.-J."/>
            <person name="Ibrahim A.S."/>
            <person name="Skory C."/>
            <person name="Grabherr M.G."/>
            <person name="Burger G."/>
            <person name="Butler M."/>
            <person name="Elias M."/>
            <person name="Idnurm A."/>
            <person name="Lang B.F."/>
            <person name="Sone T."/>
            <person name="Abe A."/>
            <person name="Calvo S.E."/>
            <person name="Corrochano L.M."/>
            <person name="Engels R."/>
            <person name="Fu J."/>
            <person name="Hansberg W."/>
            <person name="Kim J.-M."/>
            <person name="Kodira C.D."/>
            <person name="Koehrsen M.J."/>
            <person name="Liu B."/>
            <person name="Miranda-Saavedra D."/>
            <person name="O'Leary S."/>
            <person name="Ortiz-Castellanos L."/>
            <person name="Poulter R."/>
            <person name="Rodriguez-Romero J."/>
            <person name="Ruiz-Herrera J."/>
            <person name="Shen Y.-Q."/>
            <person name="Zeng Q."/>
            <person name="Galagan J."/>
            <person name="Birren B.W."/>
            <person name="Cuomo C.A."/>
            <person name="Wickes B.L."/>
        </authorList>
    </citation>
    <scope>NUCLEOTIDE SEQUENCE [LARGE SCALE GENOMIC DNA]</scope>
    <source>
        <strain evidence="3">RA 99-880 / ATCC MYA-4621 / FGSC 9543 / NRRL 43880</strain>
    </source>
</reference>
<dbReference type="GeneID" id="93620475"/>
<keyword evidence="3" id="KW-1185">Reference proteome</keyword>
<dbReference type="RefSeq" id="XP_067524195.1">
    <property type="nucleotide sequence ID" value="XM_067668094.1"/>
</dbReference>
<evidence type="ECO:0000313" key="3">
    <source>
        <dbReference type="Proteomes" id="UP000009138"/>
    </source>
</evidence>
<protein>
    <recommendedName>
        <fullName evidence="1">AD domain-containing protein</fullName>
    </recommendedName>
</protein>
<dbReference type="Proteomes" id="UP000009138">
    <property type="component" value="Unassembled WGS sequence"/>
</dbReference>
<name>I1CK19_RHIO9</name>
<dbReference type="InterPro" id="IPR047574">
    <property type="entry name" value="AD"/>
</dbReference>